<dbReference type="AlphaFoldDB" id="A0A2T6ZVP7"/>
<keyword evidence="3" id="KW-1185">Reference proteome</keyword>
<dbReference type="EMBL" id="NESQ01000089">
    <property type="protein sequence ID" value="PUU79542.1"/>
    <property type="molecule type" value="Genomic_DNA"/>
</dbReference>
<dbReference type="Proteomes" id="UP000244722">
    <property type="component" value="Unassembled WGS sequence"/>
</dbReference>
<protein>
    <submittedName>
        <fullName evidence="2">Uncharacterized protein</fullName>
    </submittedName>
</protein>
<evidence type="ECO:0000256" key="1">
    <source>
        <dbReference type="SAM" id="MobiDB-lite"/>
    </source>
</evidence>
<evidence type="ECO:0000313" key="3">
    <source>
        <dbReference type="Proteomes" id="UP000244722"/>
    </source>
</evidence>
<organism evidence="2 3">
    <name type="scientific">Tuber borchii</name>
    <name type="common">White truffle</name>
    <dbReference type="NCBI Taxonomy" id="42251"/>
    <lineage>
        <taxon>Eukaryota</taxon>
        <taxon>Fungi</taxon>
        <taxon>Dikarya</taxon>
        <taxon>Ascomycota</taxon>
        <taxon>Pezizomycotina</taxon>
        <taxon>Pezizomycetes</taxon>
        <taxon>Pezizales</taxon>
        <taxon>Tuberaceae</taxon>
        <taxon>Tuber</taxon>
    </lineage>
</organism>
<sequence>MILCLTMENNLTTKPPTPLGPFSLFLSPTPYSPARFQKPQYHKAQPTPSFNPTKQSIHTQLHHNHQHGRAEHSTKPPPPRQGPHRVTHHDQLQ</sequence>
<feature type="region of interest" description="Disordered" evidence="1">
    <location>
        <begin position="31"/>
        <end position="93"/>
    </location>
</feature>
<accession>A0A2T6ZVP7</accession>
<gene>
    <name evidence="2" type="ORF">B9Z19DRAFT_1081508</name>
</gene>
<feature type="compositionally biased region" description="Polar residues" evidence="1">
    <location>
        <begin position="46"/>
        <end position="59"/>
    </location>
</feature>
<proteinExistence type="predicted"/>
<comment type="caution">
    <text evidence="2">The sequence shown here is derived from an EMBL/GenBank/DDBJ whole genome shotgun (WGS) entry which is preliminary data.</text>
</comment>
<reference evidence="2 3" key="1">
    <citation type="submission" date="2017-04" db="EMBL/GenBank/DDBJ databases">
        <title>Draft genome sequence of Tuber borchii Vittad., a whitish edible truffle.</title>
        <authorList>
            <consortium name="DOE Joint Genome Institute"/>
            <person name="Murat C."/>
            <person name="Kuo A."/>
            <person name="Barry K.W."/>
            <person name="Clum A."/>
            <person name="Dockter R.B."/>
            <person name="Fauchery L."/>
            <person name="Iotti M."/>
            <person name="Kohler A."/>
            <person name="Labutti K."/>
            <person name="Lindquist E.A."/>
            <person name="Lipzen A."/>
            <person name="Ohm R.A."/>
            <person name="Wang M."/>
            <person name="Grigoriev I.V."/>
            <person name="Zambonelli A."/>
            <person name="Martin F.M."/>
        </authorList>
    </citation>
    <scope>NUCLEOTIDE SEQUENCE [LARGE SCALE GENOMIC DNA]</scope>
    <source>
        <strain evidence="2 3">Tbo3840</strain>
    </source>
</reference>
<feature type="region of interest" description="Disordered" evidence="1">
    <location>
        <begin position="1"/>
        <end position="20"/>
    </location>
</feature>
<evidence type="ECO:0000313" key="2">
    <source>
        <dbReference type="EMBL" id="PUU79542.1"/>
    </source>
</evidence>
<name>A0A2T6ZVP7_TUBBO</name>